<evidence type="ECO:0000256" key="3">
    <source>
        <dbReference type="ARBA" id="ARBA00022490"/>
    </source>
</evidence>
<evidence type="ECO:0000256" key="1">
    <source>
        <dbReference type="ARBA" id="ARBA00004496"/>
    </source>
</evidence>
<keyword evidence="9" id="KW-0067">ATP-binding</keyword>
<feature type="compositionally biased region" description="Low complexity" evidence="12">
    <location>
        <begin position="14"/>
        <end position="47"/>
    </location>
</feature>
<protein>
    <recommendedName>
        <fullName evidence="2">non-specific serine/threonine protein kinase</fullName>
        <ecNumber evidence="2">2.7.11.1</ecNumber>
    </recommendedName>
</protein>
<dbReference type="EMBL" id="CP014585">
    <property type="protein sequence ID" value="ANZ75811.1"/>
    <property type="molecule type" value="Genomic_DNA"/>
</dbReference>
<dbReference type="InterPro" id="IPR008271">
    <property type="entry name" value="Ser/Thr_kinase_AS"/>
</dbReference>
<dbReference type="GO" id="GO:0005524">
    <property type="term" value="F:ATP binding"/>
    <property type="evidence" value="ECO:0007669"/>
    <property type="project" value="UniProtKB-KW"/>
</dbReference>
<dbReference type="Proteomes" id="UP000094565">
    <property type="component" value="Chromosome 2"/>
</dbReference>
<evidence type="ECO:0000313" key="15">
    <source>
        <dbReference type="Proteomes" id="UP000094565"/>
    </source>
</evidence>
<dbReference type="OrthoDB" id="10252171at2759"/>
<evidence type="ECO:0000256" key="9">
    <source>
        <dbReference type="ARBA" id="ARBA00022840"/>
    </source>
</evidence>
<dbReference type="CDD" id="cd14004">
    <property type="entry name" value="STKc_PASK"/>
    <property type="match status" value="1"/>
</dbReference>
<keyword evidence="4" id="KW-0723">Serine/threonine-protein kinase</keyword>
<dbReference type="InterPro" id="IPR000014">
    <property type="entry name" value="PAS"/>
</dbReference>
<feature type="region of interest" description="Disordered" evidence="12">
    <location>
        <begin position="238"/>
        <end position="261"/>
    </location>
</feature>
<dbReference type="GO" id="GO:0045719">
    <property type="term" value="P:negative regulation of glycogen biosynthetic process"/>
    <property type="evidence" value="ECO:0007669"/>
    <property type="project" value="TreeGrafter"/>
</dbReference>
<keyword evidence="6" id="KW-0808">Transferase</keyword>
<keyword evidence="15" id="KW-1185">Reference proteome</keyword>
<dbReference type="GO" id="GO:0005829">
    <property type="term" value="C:cytosol"/>
    <property type="evidence" value="ECO:0007669"/>
    <property type="project" value="TreeGrafter"/>
</dbReference>
<comment type="subcellular location">
    <subcellularLocation>
        <location evidence="1">Cytoplasm</location>
    </subcellularLocation>
</comment>
<dbReference type="SMART" id="SM00220">
    <property type="entry name" value="S_TKc"/>
    <property type="match status" value="1"/>
</dbReference>
<evidence type="ECO:0000256" key="6">
    <source>
        <dbReference type="ARBA" id="ARBA00022679"/>
    </source>
</evidence>
<feature type="compositionally biased region" description="Acidic residues" evidence="12">
    <location>
        <begin position="78"/>
        <end position="87"/>
    </location>
</feature>
<dbReference type="EC" id="2.7.11.1" evidence="2"/>
<feature type="region of interest" description="Disordered" evidence="12">
    <location>
        <begin position="1"/>
        <end position="126"/>
    </location>
</feature>
<dbReference type="GO" id="GO:0005634">
    <property type="term" value="C:nucleus"/>
    <property type="evidence" value="ECO:0007669"/>
    <property type="project" value="TreeGrafter"/>
</dbReference>
<dbReference type="GO" id="GO:0035556">
    <property type="term" value="P:intracellular signal transduction"/>
    <property type="evidence" value="ECO:0007669"/>
    <property type="project" value="TreeGrafter"/>
</dbReference>
<comment type="catalytic activity">
    <reaction evidence="10">
        <text>L-threonyl-[protein] + ATP = O-phospho-L-threonyl-[protein] + ADP + H(+)</text>
        <dbReference type="Rhea" id="RHEA:46608"/>
        <dbReference type="Rhea" id="RHEA-COMP:11060"/>
        <dbReference type="Rhea" id="RHEA-COMP:11605"/>
        <dbReference type="ChEBI" id="CHEBI:15378"/>
        <dbReference type="ChEBI" id="CHEBI:30013"/>
        <dbReference type="ChEBI" id="CHEBI:30616"/>
        <dbReference type="ChEBI" id="CHEBI:61977"/>
        <dbReference type="ChEBI" id="CHEBI:456216"/>
        <dbReference type="EC" id="2.7.11.1"/>
    </reaction>
</comment>
<dbReference type="CDD" id="cd00130">
    <property type="entry name" value="PAS"/>
    <property type="match status" value="1"/>
</dbReference>
<feature type="compositionally biased region" description="Polar residues" evidence="12">
    <location>
        <begin position="91"/>
        <end position="112"/>
    </location>
</feature>
<evidence type="ECO:0000256" key="7">
    <source>
        <dbReference type="ARBA" id="ARBA00022741"/>
    </source>
</evidence>
<keyword evidence="7" id="KW-0547">Nucleotide-binding</keyword>
<keyword evidence="5" id="KW-0597">Phosphoprotein</keyword>
<dbReference type="InterPro" id="IPR000719">
    <property type="entry name" value="Prot_kinase_dom"/>
</dbReference>
<dbReference type="GO" id="GO:0004674">
    <property type="term" value="F:protein serine/threonine kinase activity"/>
    <property type="evidence" value="ECO:0007669"/>
    <property type="project" value="UniProtKB-KW"/>
</dbReference>
<feature type="domain" description="Protein kinase" evidence="13">
    <location>
        <begin position="955"/>
        <end position="1212"/>
    </location>
</feature>
<dbReference type="InterPro" id="IPR011009">
    <property type="entry name" value="Kinase-like_dom_sf"/>
</dbReference>
<evidence type="ECO:0000256" key="5">
    <source>
        <dbReference type="ARBA" id="ARBA00022553"/>
    </source>
</evidence>
<dbReference type="Pfam" id="PF00069">
    <property type="entry name" value="Pkinase"/>
    <property type="match status" value="1"/>
</dbReference>
<keyword evidence="3" id="KW-0963">Cytoplasm</keyword>
<comment type="catalytic activity">
    <reaction evidence="11">
        <text>L-seryl-[protein] + ATP = O-phospho-L-seryl-[protein] + ADP + H(+)</text>
        <dbReference type="Rhea" id="RHEA:17989"/>
        <dbReference type="Rhea" id="RHEA-COMP:9863"/>
        <dbReference type="Rhea" id="RHEA-COMP:11604"/>
        <dbReference type="ChEBI" id="CHEBI:15378"/>
        <dbReference type="ChEBI" id="CHEBI:29999"/>
        <dbReference type="ChEBI" id="CHEBI:30616"/>
        <dbReference type="ChEBI" id="CHEBI:83421"/>
        <dbReference type="ChEBI" id="CHEBI:456216"/>
        <dbReference type="EC" id="2.7.11.1"/>
    </reaction>
</comment>
<accession>A0A1B2JCZ4</accession>
<dbReference type="PANTHER" id="PTHR24346:SF51">
    <property type="entry name" value="PAS DOMAIN-CONTAINING SERINE_THREONINE-PROTEIN KINASE"/>
    <property type="match status" value="1"/>
</dbReference>
<feature type="compositionally biased region" description="Polar residues" evidence="12">
    <location>
        <begin position="1"/>
        <end position="13"/>
    </location>
</feature>
<evidence type="ECO:0000256" key="11">
    <source>
        <dbReference type="ARBA" id="ARBA00048679"/>
    </source>
</evidence>
<evidence type="ECO:0000256" key="10">
    <source>
        <dbReference type="ARBA" id="ARBA00047899"/>
    </source>
</evidence>
<dbReference type="PROSITE" id="PS00108">
    <property type="entry name" value="PROTEIN_KINASE_ST"/>
    <property type="match status" value="1"/>
</dbReference>
<evidence type="ECO:0000313" key="14">
    <source>
        <dbReference type="EMBL" id="ANZ75811.1"/>
    </source>
</evidence>
<proteinExistence type="predicted"/>
<evidence type="ECO:0000259" key="13">
    <source>
        <dbReference type="PROSITE" id="PS50011"/>
    </source>
</evidence>
<organism evidence="14 15">
    <name type="scientific">Komagataella pastoris</name>
    <name type="common">Yeast</name>
    <name type="synonym">Pichia pastoris</name>
    <dbReference type="NCBI Taxonomy" id="4922"/>
    <lineage>
        <taxon>Eukaryota</taxon>
        <taxon>Fungi</taxon>
        <taxon>Dikarya</taxon>
        <taxon>Ascomycota</taxon>
        <taxon>Saccharomycotina</taxon>
        <taxon>Pichiomycetes</taxon>
        <taxon>Pichiales</taxon>
        <taxon>Pichiaceae</taxon>
        <taxon>Komagataella</taxon>
    </lineage>
</organism>
<sequence>MPYTPPQRSATRHSTNPGSSPISSIILGSQPSSSTSSRNSNQSSESLSDAHLGATLNGPQPMPHPMVQSTSSFFIFDSDSDADEDEASSIGELSNTNENENRPQSPKTNARHTPSPPRKTANGMSLLQKSRSANSSTLLLRRAINSRSNLSGMSVPNRQKVLDQRTSTLKVSTGPPTEFERKQSAANAPLLEDVLKFPKVSTQAYSYARLSANSLALRLNVLKRSLEILSDRPDLVISRSSTSFNEPPSVETKPYSRDGSEERINLRGNASYAALSALFMSNQRSRDTSPNSQNREHYFESRDKDVGTTIDLKQELKPIIALLEQADTDMIHDHQKDMALKLHDLSLSGVTTEKYFKKNLLYALATPFLETSNHTLPIQTAPSSLALSTLPTSLGSSKTQNSHAQRPYHGILSTKNVSPQAVFTCQLDSPWSLKAANDLACLMFGVTRNSIRALALLDLIAPRSRDFVLQKLYKRTSEIVFSGEIIAVVKPNNTMAWTSLWSKRKDDMMILIFDQIPCDSFDLTISKPLAHDTDSEYYIHAFKEHTGSLLEFATFEQGDPLSFFIPSLAMELASLVDRHNESELPINLQDSAYINDIRYYTLRFHDNHIPCAITSIPLDNENEDDKESVIRMNIHCLPYIAGTFVVSSSSYKILAHNDAISKNLFGTSNILNLDFDQLIPDFRKLVETAKIRERSLKNSEPNLVLPEHYFRKLKADLAGHSSPEREELFLNGKGLDAIHRDGTRTRVDIQLRVPNAECYILWITYSRTVQFNDLRKDRRHSVVEPLDLHHTLSHSSNEDRSMALPSQLQLLKDHETDLVSCSGDSSDELSRSNSLLRENPIGRSESLNSMGNRANNYGMKPFSSRELEKVNSEPLVTVIPNKIKTESVDGLLPTESSALKYEKDVIAKESHELKVFSEDKLLSIENEEMANIQAKSTLWPKQVGLKRREKKITEFIRLKNMGEGAYGKVSLCVNKEDPGYKVIIKSIIKERILVDTWVRDRKLGTIPSEIQIMAFMNHDPHPNIMRIVDFFEDSNYYYLETPAHGDPTGIDLFDLIEIKTNMSEEECKYIYRQCCSAVAHLHKHGVVHRDIKDENIIVDSNSVVKLIDFGSAAYVKNGPFDVFVGTIDYSAPEVLHGAPYEGKPQDVWAMGILLYTLVYKENPFYNVDDIIEGELRLPPVFSNECTDLIKKILVRDVDERPTMGDIMEHSWLKSKA</sequence>
<evidence type="ECO:0000256" key="12">
    <source>
        <dbReference type="SAM" id="MobiDB-lite"/>
    </source>
</evidence>
<gene>
    <name evidence="14" type="primary">PSK2</name>
    <name evidence="14" type="ORF">ATY40_BA7503245</name>
</gene>
<reference evidence="14 15" key="1">
    <citation type="submission" date="2016-02" db="EMBL/GenBank/DDBJ databases">
        <title>Comparative genomic and transcriptomic foundation for Pichia pastoris.</title>
        <authorList>
            <person name="Love K.R."/>
            <person name="Shah K.A."/>
            <person name="Whittaker C.A."/>
            <person name="Wu J."/>
            <person name="Bartlett M.C."/>
            <person name="Ma D."/>
            <person name="Leeson R.L."/>
            <person name="Priest M."/>
            <person name="Young S.K."/>
            <person name="Love J.C."/>
        </authorList>
    </citation>
    <scope>NUCLEOTIDE SEQUENCE [LARGE SCALE GENOMIC DNA]</scope>
    <source>
        <strain evidence="14 15">ATCC 28485</strain>
    </source>
</reference>
<dbReference type="FunFam" id="1.10.510.10:FF:000320">
    <property type="entry name" value="Serine/threonine protein kinase"/>
    <property type="match status" value="1"/>
</dbReference>
<evidence type="ECO:0000256" key="8">
    <source>
        <dbReference type="ARBA" id="ARBA00022777"/>
    </source>
</evidence>
<name>A0A1B2JCZ4_PICPA</name>
<dbReference type="SUPFAM" id="SSF56112">
    <property type="entry name" value="Protein kinase-like (PK-like)"/>
    <property type="match status" value="1"/>
</dbReference>
<dbReference type="PROSITE" id="PS50011">
    <property type="entry name" value="PROTEIN_KINASE_DOM"/>
    <property type="match status" value="1"/>
</dbReference>
<dbReference type="PANTHER" id="PTHR24346">
    <property type="entry name" value="MAP/MICROTUBULE AFFINITY-REGULATING KINASE"/>
    <property type="match status" value="1"/>
</dbReference>
<evidence type="ECO:0000256" key="2">
    <source>
        <dbReference type="ARBA" id="ARBA00012513"/>
    </source>
</evidence>
<dbReference type="GO" id="GO:0060917">
    <property type="term" value="P:regulation of (1-&gt;6)-beta-D-glucan biosynthetic process"/>
    <property type="evidence" value="ECO:0007669"/>
    <property type="project" value="UniProtKB-ARBA"/>
</dbReference>
<evidence type="ECO:0000256" key="4">
    <source>
        <dbReference type="ARBA" id="ARBA00022527"/>
    </source>
</evidence>
<dbReference type="Gene3D" id="3.30.200.20">
    <property type="entry name" value="Phosphorylase Kinase, domain 1"/>
    <property type="match status" value="1"/>
</dbReference>
<dbReference type="FunFam" id="3.30.200.20:FF:000314">
    <property type="entry name" value="Serine/threonine protein kinase"/>
    <property type="match status" value="1"/>
</dbReference>
<dbReference type="Gene3D" id="1.10.510.10">
    <property type="entry name" value="Transferase(Phosphotransferase) domain 1"/>
    <property type="match status" value="1"/>
</dbReference>
<keyword evidence="8" id="KW-0418">Kinase</keyword>
<dbReference type="AlphaFoldDB" id="A0A1B2JCZ4"/>